<proteinExistence type="predicted"/>
<organism evidence="2 3">
    <name type="scientific">Citrus x changshan-huyou</name>
    <dbReference type="NCBI Taxonomy" id="2935761"/>
    <lineage>
        <taxon>Eukaryota</taxon>
        <taxon>Viridiplantae</taxon>
        <taxon>Streptophyta</taxon>
        <taxon>Embryophyta</taxon>
        <taxon>Tracheophyta</taxon>
        <taxon>Spermatophyta</taxon>
        <taxon>Magnoliopsida</taxon>
        <taxon>eudicotyledons</taxon>
        <taxon>Gunneridae</taxon>
        <taxon>Pentapetalae</taxon>
        <taxon>rosids</taxon>
        <taxon>malvids</taxon>
        <taxon>Sapindales</taxon>
        <taxon>Rutaceae</taxon>
        <taxon>Aurantioideae</taxon>
        <taxon>Citrus</taxon>
    </lineage>
</organism>
<evidence type="ECO:0000313" key="2">
    <source>
        <dbReference type="EMBL" id="KAK9213841.1"/>
    </source>
</evidence>
<name>A0AAP0QSL0_9ROSI</name>
<keyword evidence="3" id="KW-1185">Reference proteome</keyword>
<reference evidence="2 3" key="1">
    <citation type="submission" date="2024-05" db="EMBL/GenBank/DDBJ databases">
        <title>Haplotype-resolved chromosome-level genome assembly of Huyou (Citrus changshanensis).</title>
        <authorList>
            <person name="Miao C."/>
            <person name="Chen W."/>
            <person name="Wu Y."/>
            <person name="Wang L."/>
            <person name="Zhao S."/>
            <person name="Grierson D."/>
            <person name="Xu C."/>
            <person name="Chen K."/>
        </authorList>
    </citation>
    <scope>NUCLEOTIDE SEQUENCE [LARGE SCALE GENOMIC DNA]</scope>
    <source>
        <strain evidence="2">01-14</strain>
        <tissue evidence="2">Leaf</tissue>
    </source>
</reference>
<comment type="caution">
    <text evidence="2">The sequence shown here is derived from an EMBL/GenBank/DDBJ whole genome shotgun (WGS) entry which is preliminary data.</text>
</comment>
<feature type="region of interest" description="Disordered" evidence="1">
    <location>
        <begin position="1"/>
        <end position="61"/>
    </location>
</feature>
<gene>
    <name evidence="2" type="ORF">WN944_005826</name>
</gene>
<dbReference type="AlphaFoldDB" id="A0AAP0QSL0"/>
<sequence>MEPEEETLATILEEEEDDDEGTAMPDVKNNCKIKTKGSSSDSSDASDADSDSDSEVEAKQNMELQSLRYMKVLRKMGEIEKLRQAREAMNEIFPLTPAMWQE</sequence>
<protein>
    <submittedName>
        <fullName evidence="2">Uncharacterized protein</fullName>
    </submittedName>
</protein>
<evidence type="ECO:0000313" key="3">
    <source>
        <dbReference type="Proteomes" id="UP001428341"/>
    </source>
</evidence>
<feature type="compositionally biased region" description="Acidic residues" evidence="1">
    <location>
        <begin position="44"/>
        <end position="55"/>
    </location>
</feature>
<evidence type="ECO:0000256" key="1">
    <source>
        <dbReference type="SAM" id="MobiDB-lite"/>
    </source>
</evidence>
<feature type="compositionally biased region" description="Acidic residues" evidence="1">
    <location>
        <begin position="1"/>
        <end position="21"/>
    </location>
</feature>
<dbReference type="EMBL" id="JBCGBO010000003">
    <property type="protein sequence ID" value="KAK9213841.1"/>
    <property type="molecule type" value="Genomic_DNA"/>
</dbReference>
<dbReference type="Proteomes" id="UP001428341">
    <property type="component" value="Unassembled WGS sequence"/>
</dbReference>
<accession>A0AAP0QSL0</accession>